<dbReference type="InterPro" id="IPR035952">
    <property type="entry name" value="Rhomboid-like_sf"/>
</dbReference>
<dbReference type="STRING" id="205917.A0A4Y9YV92"/>
<feature type="transmembrane region" description="Helical" evidence="13">
    <location>
        <begin position="927"/>
        <end position="951"/>
    </location>
</feature>
<dbReference type="EMBL" id="SEOQ01000320">
    <property type="protein sequence ID" value="TFY65660.1"/>
    <property type="molecule type" value="Genomic_DNA"/>
</dbReference>
<evidence type="ECO:0000256" key="12">
    <source>
        <dbReference type="SAM" id="MobiDB-lite"/>
    </source>
</evidence>
<dbReference type="InterPro" id="IPR011333">
    <property type="entry name" value="SKP1/BTB/POZ_sf"/>
</dbReference>
<evidence type="ECO:0000313" key="15">
    <source>
        <dbReference type="EMBL" id="TFY65660.1"/>
    </source>
</evidence>
<evidence type="ECO:0000256" key="3">
    <source>
        <dbReference type="ARBA" id="ARBA00008715"/>
    </source>
</evidence>
<dbReference type="Gene3D" id="3.30.710.10">
    <property type="entry name" value="Potassium Channel Kv1.1, Chain A"/>
    <property type="match status" value="1"/>
</dbReference>
<feature type="transmembrane region" description="Helical" evidence="13">
    <location>
        <begin position="619"/>
        <end position="638"/>
    </location>
</feature>
<keyword evidence="16" id="KW-1185">Reference proteome</keyword>
<name>A0A4Y9YV92_9AGAM</name>
<comment type="subcellular location">
    <subcellularLocation>
        <location evidence="1">Endoplasmic reticulum membrane</location>
        <topology evidence="1">Multi-pass membrane protein</topology>
    </subcellularLocation>
</comment>
<feature type="transmembrane region" description="Helical" evidence="13">
    <location>
        <begin position="347"/>
        <end position="366"/>
    </location>
</feature>
<evidence type="ECO:0000313" key="16">
    <source>
        <dbReference type="Proteomes" id="UP000298327"/>
    </source>
</evidence>
<feature type="region of interest" description="Disordered" evidence="12">
    <location>
        <begin position="792"/>
        <end position="842"/>
    </location>
</feature>
<dbReference type="PANTHER" id="PTHR12413:SF1">
    <property type="entry name" value="DOLICHYL PYROPHOSPHATE MAN9GLCNAC2 ALPHA-1,3-GLUCOSYLTRANSFERASE"/>
    <property type="match status" value="1"/>
</dbReference>
<reference evidence="15 16" key="1">
    <citation type="submission" date="2019-02" db="EMBL/GenBank/DDBJ databases">
        <title>Genome sequencing of the rare red list fungi Dentipellis fragilis.</title>
        <authorList>
            <person name="Buettner E."/>
            <person name="Kellner H."/>
        </authorList>
    </citation>
    <scope>NUCLEOTIDE SEQUENCE [LARGE SCALE GENOMIC DNA]</scope>
    <source>
        <strain evidence="15 16">DSM 105465</strain>
    </source>
</reference>
<accession>A0A4Y9YV92</accession>
<feature type="transmembrane region" description="Helical" evidence="13">
    <location>
        <begin position="748"/>
        <end position="766"/>
    </location>
</feature>
<comment type="caution">
    <text evidence="15">The sequence shown here is derived from an EMBL/GenBank/DDBJ whole genome shotgun (WGS) entry which is preliminary data.</text>
</comment>
<feature type="transmembrane region" description="Helical" evidence="13">
    <location>
        <begin position="472"/>
        <end position="491"/>
    </location>
</feature>
<dbReference type="InterPro" id="IPR029069">
    <property type="entry name" value="HotDog_dom_sf"/>
</dbReference>
<feature type="region of interest" description="Disordered" evidence="12">
    <location>
        <begin position="161"/>
        <end position="198"/>
    </location>
</feature>
<evidence type="ECO:0000256" key="2">
    <source>
        <dbReference type="ARBA" id="ARBA00004922"/>
    </source>
</evidence>
<dbReference type="Proteomes" id="UP000298327">
    <property type="component" value="Unassembled WGS sequence"/>
</dbReference>
<dbReference type="SUPFAM" id="SSF54637">
    <property type="entry name" value="Thioesterase/thiol ester dehydrase-isomerase"/>
    <property type="match status" value="1"/>
</dbReference>
<feature type="transmembrane region" description="Helical" evidence="13">
    <location>
        <begin position="567"/>
        <end position="592"/>
    </location>
</feature>
<dbReference type="PANTHER" id="PTHR12413">
    <property type="entry name" value="DOLICHYL GLYCOSYLTRANSFERASE"/>
    <property type="match status" value="1"/>
</dbReference>
<feature type="transmembrane region" description="Helical" evidence="13">
    <location>
        <begin position="414"/>
        <end position="433"/>
    </location>
</feature>
<dbReference type="InterPro" id="IPR007599">
    <property type="entry name" value="DER1"/>
</dbReference>
<feature type="region of interest" description="Disordered" evidence="12">
    <location>
        <begin position="240"/>
        <end position="259"/>
    </location>
</feature>
<feature type="transmembrane region" description="Helical" evidence="13">
    <location>
        <begin position="498"/>
        <end position="518"/>
    </location>
</feature>
<comment type="similarity">
    <text evidence="3">Belongs to the ALG6/ALG8 glucosyltransferase family.</text>
</comment>
<feature type="transmembrane region" description="Helical" evidence="13">
    <location>
        <begin position="445"/>
        <end position="466"/>
    </location>
</feature>
<feature type="transmembrane region" description="Helical" evidence="13">
    <location>
        <begin position="850"/>
        <end position="873"/>
    </location>
</feature>
<feature type="transmembrane region" description="Helical" evidence="13">
    <location>
        <begin position="714"/>
        <end position="736"/>
    </location>
</feature>
<dbReference type="GO" id="GO:0005789">
    <property type="term" value="C:endoplasmic reticulum membrane"/>
    <property type="evidence" value="ECO:0007669"/>
    <property type="project" value="UniProtKB-SubCell"/>
</dbReference>
<evidence type="ECO:0000256" key="4">
    <source>
        <dbReference type="ARBA" id="ARBA00011937"/>
    </source>
</evidence>
<evidence type="ECO:0000256" key="10">
    <source>
        <dbReference type="ARBA" id="ARBA00023136"/>
    </source>
</evidence>
<organism evidence="15 16">
    <name type="scientific">Dentipellis fragilis</name>
    <dbReference type="NCBI Taxonomy" id="205917"/>
    <lineage>
        <taxon>Eukaryota</taxon>
        <taxon>Fungi</taxon>
        <taxon>Dikarya</taxon>
        <taxon>Basidiomycota</taxon>
        <taxon>Agaricomycotina</taxon>
        <taxon>Agaricomycetes</taxon>
        <taxon>Russulales</taxon>
        <taxon>Hericiaceae</taxon>
        <taxon>Dentipellis</taxon>
    </lineage>
</organism>
<proteinExistence type="inferred from homology"/>
<keyword evidence="5" id="KW-0328">Glycosyltransferase</keyword>
<dbReference type="Pfam" id="PF03061">
    <property type="entry name" value="4HBT"/>
    <property type="match status" value="1"/>
</dbReference>
<keyword evidence="9 13" id="KW-1133">Transmembrane helix</keyword>
<comment type="pathway">
    <text evidence="2">Protein modification; protein glycosylation.</text>
</comment>
<feature type="compositionally biased region" description="Polar residues" evidence="12">
    <location>
        <begin position="792"/>
        <end position="804"/>
    </location>
</feature>
<evidence type="ECO:0000256" key="1">
    <source>
        <dbReference type="ARBA" id="ARBA00004477"/>
    </source>
</evidence>
<evidence type="ECO:0000256" key="11">
    <source>
        <dbReference type="ARBA" id="ARBA00032921"/>
    </source>
</evidence>
<dbReference type="SUPFAM" id="SSF144091">
    <property type="entry name" value="Rhomboid-like"/>
    <property type="match status" value="1"/>
</dbReference>
<keyword evidence="6" id="KW-0808">Transferase</keyword>
<evidence type="ECO:0000256" key="7">
    <source>
        <dbReference type="ARBA" id="ARBA00022692"/>
    </source>
</evidence>
<dbReference type="Pfam" id="PF04511">
    <property type="entry name" value="DER1"/>
    <property type="match status" value="1"/>
</dbReference>
<evidence type="ECO:0000256" key="6">
    <source>
        <dbReference type="ARBA" id="ARBA00022679"/>
    </source>
</evidence>
<feature type="transmembrane region" description="Helical" evidence="13">
    <location>
        <begin position="885"/>
        <end position="907"/>
    </location>
</feature>
<dbReference type="GO" id="GO:0042281">
    <property type="term" value="F:dolichyl pyrophosphate Man9GlcNAc2 alpha-1,3-glucosyltransferase activity"/>
    <property type="evidence" value="ECO:0007669"/>
    <property type="project" value="UniProtKB-EC"/>
</dbReference>
<evidence type="ECO:0000256" key="13">
    <source>
        <dbReference type="SAM" id="Phobius"/>
    </source>
</evidence>
<protein>
    <recommendedName>
        <fullName evidence="4">dolichyl-P-Glc:Man9GlcNAc2-PP-dolichol alpha-1,3-glucosyltransferase</fullName>
        <ecNumber evidence="4">2.4.1.267</ecNumber>
    </recommendedName>
    <alternativeName>
        <fullName evidence="11">Dol-P-Glc:Man(9)GlcNAc(2)-PP-Dol alpha-1,3-glucosyltransferase</fullName>
    </alternativeName>
</protein>
<feature type="compositionally biased region" description="Low complexity" evidence="12">
    <location>
        <begin position="819"/>
        <end position="830"/>
    </location>
</feature>
<feature type="transmembrane region" description="Helical" evidence="13">
    <location>
        <begin position="971"/>
        <end position="995"/>
    </location>
</feature>
<dbReference type="InterPro" id="IPR006683">
    <property type="entry name" value="Thioestr_dom"/>
</dbReference>
<sequence>MAACLRFTRRVWKSFIDNEGHDHRCFPNLQIHHAKPGVVEASLKIEPYNINRVGTVHGGLILSLTDTLGSLAVASKGHFMTGVSTDIGTSFVRPGGRPGDILNMKATLTGMGKSLAYTRVDFTNGAGELVAYGSHTKYVGRSAGHADNIKFSENGEEAVAATPSPHSVSHTPRGRSCKAEDGAGTPPDLSPTPSQDVYHQYRNAPRDRVPPFHFVIARCKYQTSALPDGQEPLRRRLHVRSRQHPAGGGPTREGGEEEDASMGRSWVRWMHRNGMREWVVPCALLVSALVRWCVGLASYSGQGTPPMFGDYEAQRHWMELTIHLPIRQWYTYDLQYWGLDYPPLTAYVSWLCGFVGSFFDSTWFALDVRGIETNGSKVYMRATVFVLDHLVYIPAVLFFVRIWHASRSRRTQNLALITLLLQPALLLIDFGHFQYNSVMLGLTMLAINAFVKGHDLLGAFFFVLSLGFKQMALYYAPAIGSFLIGKCLYLGPQAGTRLFLRLAVITIASFLLLFLPFLPPLAPFSAILDPVTRIFPFNRGIFEDKVANFWCASNVVVKWKLWASRVALVRLSTLLTAVGFLPAVVAPIRAWISLRDDSATEKTKKDDTPKTAPPALQPVLLHALLTSAMSFFLFSFQVHEKTILLPLMPLTLLMSGASQDSTLFKIGALTNNVGVFSMWPLLKRDGLAVQYIALLALWNRLIGHNPFRLRGASFLDYLSSAVYLACLALHALELLISPPPRYPDLFPVLNVLVSTPIFVLAWLWCIQSLIQARWAVGSLGVGTRSRRTSITSAGSHGAEASTSPVDGFPLKGLRHVRSKPSSLGYASSSGSRRRPPVSKASSIPPVTRTWLILSVLTSVAVQCQLVTPLQLYFSFKAAFTNAQLWRVFTTFFYFGSISLDFVFHLFFFMRYSRMLEESSFANRKADYFWLLLISAVMLLALSPLFNLPFLSSPLAYVPIYFWSRRHPSTPISLFGLVTISAPYLPFALVAFSWIISGTWRAAASDLVGCAVGHVGWFVRDVWMREMIGGPTILSEAPDVLGTSTLATNLYSMDRPSTPQDKSQLIQVIRDAEAPFNHATADLIFRSSDLVDFRVHKTLVSLASPVFQGLVSLPTPPTPDIKGNQLPDEFRDGLPVIPFLAEDSQTLLYLLCSCHGFAKASLPKLDTQQLKTICAAHDKYAVTTLAPNVFDAFASVAKDDPVAVYAIACQYQLSELKIAAARLALNKAILPTSHSPELDNITGSQYADLLQYHTNCGDVARKVAVEDWTWIPSVSEVPLGTTSAVQCGACLMHIGLNDTSIPSGYVIDDISNAHYMYAPAWWYSFMHATAERLKGRPHGNVIKDRAFLAPTMAAVISCDRKSCRMGVLAMIDFCERFAAAVDNATSKVSLPPHISRFCNP</sequence>
<dbReference type="OrthoDB" id="5589195at2759"/>
<evidence type="ECO:0000256" key="9">
    <source>
        <dbReference type="ARBA" id="ARBA00022989"/>
    </source>
</evidence>
<evidence type="ECO:0000259" key="14">
    <source>
        <dbReference type="Pfam" id="PF03061"/>
    </source>
</evidence>
<dbReference type="CDD" id="cd03443">
    <property type="entry name" value="PaaI_thioesterase"/>
    <property type="match status" value="1"/>
</dbReference>
<dbReference type="UniPathway" id="UPA00378"/>
<dbReference type="Pfam" id="PF03155">
    <property type="entry name" value="Alg6_Alg8"/>
    <property type="match status" value="1"/>
</dbReference>
<feature type="domain" description="Thioesterase" evidence="14">
    <location>
        <begin position="54"/>
        <end position="130"/>
    </location>
</feature>
<gene>
    <name evidence="15" type="ORF">EVG20_g5429</name>
</gene>
<evidence type="ECO:0000256" key="8">
    <source>
        <dbReference type="ARBA" id="ARBA00022824"/>
    </source>
</evidence>
<dbReference type="InterPro" id="IPR004856">
    <property type="entry name" value="Glyco_trans_ALG6/ALG8"/>
</dbReference>
<evidence type="ECO:0000256" key="5">
    <source>
        <dbReference type="ARBA" id="ARBA00022676"/>
    </source>
</evidence>
<keyword evidence="7 13" id="KW-0812">Transmembrane</keyword>
<keyword evidence="10 13" id="KW-0472">Membrane</keyword>
<dbReference type="EC" id="2.4.1.267" evidence="4"/>
<dbReference type="Gene3D" id="3.10.129.10">
    <property type="entry name" value="Hotdog Thioesterase"/>
    <property type="match status" value="1"/>
</dbReference>
<feature type="transmembrane region" description="Helical" evidence="13">
    <location>
        <begin position="378"/>
        <end position="402"/>
    </location>
</feature>
<keyword evidence="8" id="KW-0256">Endoplasmic reticulum</keyword>